<reference evidence="1 2" key="1">
    <citation type="submission" date="2019-01" db="EMBL/GenBank/DDBJ databases">
        <title>Lacibacter sp. strain TTM-7.</title>
        <authorList>
            <person name="Chen W.-M."/>
        </authorList>
    </citation>
    <scope>NUCLEOTIDE SEQUENCE [LARGE SCALE GENOMIC DNA]</scope>
    <source>
        <strain evidence="1 2">TTM-7</strain>
    </source>
</reference>
<dbReference type="Proteomes" id="UP000290204">
    <property type="component" value="Unassembled WGS sequence"/>
</dbReference>
<dbReference type="RefSeq" id="WP_129132832.1">
    <property type="nucleotide sequence ID" value="NZ_SDHW01000009.1"/>
</dbReference>
<comment type="caution">
    <text evidence="1">The sequence shown here is derived from an EMBL/GenBank/DDBJ whole genome shotgun (WGS) entry which is preliminary data.</text>
</comment>
<accession>A0A4V1M700</accession>
<protein>
    <submittedName>
        <fullName evidence="1">Uncharacterized protein</fullName>
    </submittedName>
</protein>
<name>A0A4V1M700_9BACT</name>
<organism evidence="1 2">
    <name type="scientific">Lacibacter luteus</name>
    <dbReference type="NCBI Taxonomy" id="2508719"/>
    <lineage>
        <taxon>Bacteria</taxon>
        <taxon>Pseudomonadati</taxon>
        <taxon>Bacteroidota</taxon>
        <taxon>Chitinophagia</taxon>
        <taxon>Chitinophagales</taxon>
        <taxon>Chitinophagaceae</taxon>
        <taxon>Lacibacter</taxon>
    </lineage>
</organism>
<gene>
    <name evidence="1" type="ORF">ESA94_20490</name>
</gene>
<evidence type="ECO:0000313" key="2">
    <source>
        <dbReference type="Proteomes" id="UP000290204"/>
    </source>
</evidence>
<dbReference type="OrthoDB" id="6315383at2"/>
<dbReference type="EMBL" id="SDHW01000009">
    <property type="protein sequence ID" value="RXK57580.1"/>
    <property type="molecule type" value="Genomic_DNA"/>
</dbReference>
<sequence length="141" mass="15681">MAIRSVSILKSWFVTGVKPLQSQFWDWLDSFRHRDEKIAFSDLTPSLQNDINSVSGFPITLNPGAASWTAPVDMVIEFIRVYDPATITFKMGTTVGGGEVWNGEEITAANRLLLQLIDVTAGTTYYFTGITASTVIKIFKR</sequence>
<evidence type="ECO:0000313" key="1">
    <source>
        <dbReference type="EMBL" id="RXK57580.1"/>
    </source>
</evidence>
<keyword evidence="2" id="KW-1185">Reference proteome</keyword>
<proteinExistence type="predicted"/>
<dbReference type="AlphaFoldDB" id="A0A4V1M700"/>